<name>A0A0F7CSU6_9BETA</name>
<evidence type="ECO:0000256" key="1">
    <source>
        <dbReference type="SAM" id="MobiDB-lite"/>
    </source>
</evidence>
<reference evidence="2 3" key="2">
    <citation type="journal article" date="2015" name="Genome Announc.">
        <title>Complete Genome Sequences of Mandrillus leucophaeus and Papio ursinus Cytomegaloviruses.</title>
        <authorList>
            <person name="Blewett E.L."/>
            <person name="Sherrod C.J."/>
            <person name="Texier J.R."/>
            <person name="Conrad T.M."/>
            <person name="Dittmer D.P."/>
        </authorList>
    </citation>
    <scope>NUCLEOTIDE SEQUENCE [LARGE SCALE GENOMIC DNA]</scope>
    <source>
        <strain evidence="2">OCOM4-52</strain>
    </source>
</reference>
<dbReference type="InterPro" id="IPR003360">
    <property type="entry name" value="US22-like"/>
</dbReference>
<sequence length="629" mass="72250">MLRQSYRYASGSDIRRTLCALKDVFTHQDSQTALRTLVSVKAECRVSVPVSAPPGWRLVFASFPSIFGSSTPCHGPHSPWGKLICCEEPLEVLGFLQFWNSAHHPQQNDGLSDEDDDDSDDEYCDDSCLYAEDLRPPCKARRVVMMGRYESMWLLDRDQEVLYYLASGLDDFARHGLVHCESIYTGKFRMPMLTTDPDDIISMLRMNDHSTSHLKAAMANYRWQCIPLRTPGEMTRPLMICGETDDLRSCWPFLCMDECMFNNLIQFFRDRLCCEFLTFGVLGEVLPSGVFHSEWVVLMDVFGEFYAFDVFRREMWRLADDLDSLLTIGMLKIYQAGRRFSGAVSDAERLEVPAHCPHGTYQFWDRYLYMDRGTAQHSFFTRYKWLTRRDRFKKKAVGGCHVRNSYHEVAGAADASWEPHLRCDFPKATEVEAAHNFWRRVSEHVQSSEVRQGVRCYSIWTQLTPQLEREIARLRATLTDENGRSSSSSRDLLTEQTVTPTASPSGTLTRPHKKQPAQKTPKPHKSERYHDDDDDLLEIDGPSSSRRHHRHQKEEHETSDDTESNDSGAGREQEADDEGGDTDEEDKEPTCDYYTEVLIQRTAKAALLEGRPFPRPAVPRPGSYLPPWL</sequence>
<organism evidence="2 3">
    <name type="scientific">Papiine betaherpesvirus 4</name>
    <dbReference type="NCBI Taxonomy" id="2560624"/>
    <lineage>
        <taxon>Viruses</taxon>
        <taxon>Duplodnaviria</taxon>
        <taxon>Heunggongvirae</taxon>
        <taxon>Peploviricota</taxon>
        <taxon>Herviviricetes</taxon>
        <taxon>Herpesvirales</taxon>
        <taxon>Orthoherpesviridae</taxon>
        <taxon>Betaherpesvirinae</taxon>
        <taxon>Cytomegalovirus</taxon>
        <taxon>Cytomegalovirus papiinebeta4</taxon>
    </lineage>
</organism>
<dbReference type="OrthoDB" id="2853at10239"/>
<keyword evidence="3" id="KW-1185">Reference proteome</keyword>
<reference evidence="2 3" key="1">
    <citation type="journal article" date="2001" name="Arch. Virol.">
        <title>Isolation and characterization of an endogenous cytomegalovirus (BaCMV) from baboons.</title>
        <authorList>
            <person name="Blewett E.L."/>
            <person name="White G."/>
            <person name="Saliki J.T."/>
            <person name="Eberle R."/>
        </authorList>
    </citation>
    <scope>NUCLEOTIDE SEQUENCE [LARGE SCALE GENOMIC DNA]</scope>
    <source>
        <strain evidence="2">OCOM4-52</strain>
    </source>
</reference>
<evidence type="ECO:0000313" key="2">
    <source>
        <dbReference type="EMBL" id="AKG51564.1"/>
    </source>
</evidence>
<feature type="region of interest" description="Disordered" evidence="1">
    <location>
        <begin position="478"/>
        <end position="591"/>
    </location>
</feature>
<dbReference type="KEGG" id="vg:24284817"/>
<evidence type="ECO:0000313" key="3">
    <source>
        <dbReference type="Proteomes" id="UP000171701"/>
    </source>
</evidence>
<feature type="compositionally biased region" description="Basic residues" evidence="1">
    <location>
        <begin position="510"/>
        <end position="523"/>
    </location>
</feature>
<dbReference type="EMBL" id="KR351281">
    <property type="protein sequence ID" value="AKG51564.1"/>
    <property type="molecule type" value="Genomic_DNA"/>
</dbReference>
<feature type="compositionally biased region" description="Polar residues" evidence="1">
    <location>
        <begin position="484"/>
        <end position="508"/>
    </location>
</feature>
<dbReference type="Pfam" id="PF02393">
    <property type="entry name" value="US22"/>
    <property type="match status" value="2"/>
</dbReference>
<dbReference type="Proteomes" id="UP000171701">
    <property type="component" value="Segment"/>
</dbReference>
<feature type="compositionally biased region" description="Acidic residues" evidence="1">
    <location>
        <begin position="574"/>
        <end position="587"/>
    </location>
</feature>
<protein>
    <submittedName>
        <fullName evidence="2">US26</fullName>
    </submittedName>
</protein>
<proteinExistence type="predicted"/>
<accession>A0A0F7CSU6</accession>